<evidence type="ECO:0000259" key="1">
    <source>
        <dbReference type="Pfam" id="PF08896"/>
    </source>
</evidence>
<organism evidence="2 3">
    <name type="scientific">Sphingomonas glacialis</name>
    <dbReference type="NCBI Taxonomy" id="658225"/>
    <lineage>
        <taxon>Bacteria</taxon>
        <taxon>Pseudomonadati</taxon>
        <taxon>Pseudomonadota</taxon>
        <taxon>Alphaproteobacteria</taxon>
        <taxon>Sphingomonadales</taxon>
        <taxon>Sphingomonadaceae</taxon>
        <taxon>Sphingomonas</taxon>
    </lineage>
</organism>
<sequence length="131" mass="13427">MTDAVGLYQVKLLVQVGDGHLAGAPTLELALLVNAPTGHITGTAHITQALPPPYGSIEFPVSGVLHHTGFGHDTKLVALTGEYVVSVPPPAIGSYLAHFSAALALDGAWNGVGSYAYGNHTIPHAKVTKAA</sequence>
<accession>A0A502FC58</accession>
<evidence type="ECO:0000313" key="3">
    <source>
        <dbReference type="Proteomes" id="UP000319931"/>
    </source>
</evidence>
<gene>
    <name evidence="2" type="ORF">EAH76_22755</name>
</gene>
<dbReference type="AlphaFoldDB" id="A0A502FC58"/>
<comment type="caution">
    <text evidence="2">The sequence shown here is derived from an EMBL/GenBank/DDBJ whole genome shotgun (WGS) entry which is preliminary data.</text>
</comment>
<reference evidence="2 3" key="1">
    <citation type="journal article" date="2019" name="Environ. Microbiol.">
        <title>Species interactions and distinct microbial communities in high Arctic permafrost affected cryosols are associated with the CH4 and CO2 gas fluxes.</title>
        <authorList>
            <person name="Altshuler I."/>
            <person name="Hamel J."/>
            <person name="Turney S."/>
            <person name="Magnuson E."/>
            <person name="Levesque R."/>
            <person name="Greer C."/>
            <person name="Whyte L.G."/>
        </authorList>
    </citation>
    <scope>NUCLEOTIDE SEQUENCE [LARGE SCALE GENOMIC DNA]</scope>
    <source>
        <strain evidence="2 3">E6.1</strain>
    </source>
</reference>
<evidence type="ECO:0000313" key="2">
    <source>
        <dbReference type="EMBL" id="TPG46987.1"/>
    </source>
</evidence>
<dbReference type="RefSeq" id="WP_140852569.1">
    <property type="nucleotide sequence ID" value="NZ_RCZC01000012.1"/>
</dbReference>
<name>A0A502FC58_9SPHN</name>
<dbReference type="OrthoDB" id="7561690at2"/>
<proteinExistence type="predicted"/>
<keyword evidence="3" id="KW-1185">Reference proteome</keyword>
<dbReference type="InterPro" id="IPR014992">
    <property type="entry name" value="DUF1842"/>
</dbReference>
<dbReference type="EMBL" id="RCZC01000012">
    <property type="protein sequence ID" value="TPG46987.1"/>
    <property type="molecule type" value="Genomic_DNA"/>
</dbReference>
<dbReference type="Proteomes" id="UP000319931">
    <property type="component" value="Unassembled WGS sequence"/>
</dbReference>
<feature type="domain" description="DUF1842" evidence="1">
    <location>
        <begin position="5"/>
        <end position="119"/>
    </location>
</feature>
<dbReference type="Pfam" id="PF08896">
    <property type="entry name" value="DUF1842"/>
    <property type="match status" value="1"/>
</dbReference>
<protein>
    <submittedName>
        <fullName evidence="2">DUF1842 domain-containing protein</fullName>
    </submittedName>
</protein>